<feature type="transmembrane region" description="Helical" evidence="2">
    <location>
        <begin position="96"/>
        <end position="117"/>
    </location>
</feature>
<sequence>METRMQQSDAGRARPPELYSFPADQASSWEEDRKFVLRGWCLVFNILATLMLLSVLDGRMVYLQGSYTGYLGLWTSCGKHKCASLGQVTVLIHMSMGFMILALTLCLVLLLAMGFSFRPVFRRLNKADLIFSSLSFCIGLLVVLSLTLFVANCETLQPRPQVSYLATTYLCWGAGAVTLGAGALSYLNYVGMWGKRGPSMEQRLSHRRCVSQQSTLKSMSEQQRSDPDSKSTEEEPSSLPPQEPPSKPL</sequence>
<feature type="transmembrane region" description="Helical" evidence="2">
    <location>
        <begin position="163"/>
        <end position="187"/>
    </location>
</feature>
<feature type="region of interest" description="Disordered" evidence="1">
    <location>
        <begin position="211"/>
        <end position="249"/>
    </location>
</feature>
<keyword evidence="2" id="KW-1133">Transmembrane helix</keyword>
<organism evidence="3 4">
    <name type="scientific">Monodon monoceros</name>
    <name type="common">Narwhal</name>
    <name type="synonym">Ceratodon monodon</name>
    <dbReference type="NCBI Taxonomy" id="40151"/>
    <lineage>
        <taxon>Eukaryota</taxon>
        <taxon>Metazoa</taxon>
        <taxon>Chordata</taxon>
        <taxon>Craniata</taxon>
        <taxon>Vertebrata</taxon>
        <taxon>Euteleostomi</taxon>
        <taxon>Mammalia</taxon>
        <taxon>Eutheria</taxon>
        <taxon>Laurasiatheria</taxon>
        <taxon>Artiodactyla</taxon>
        <taxon>Whippomorpha</taxon>
        <taxon>Cetacea</taxon>
        <taxon>Odontoceti</taxon>
        <taxon>Monodontidae</taxon>
        <taxon>Monodon</taxon>
    </lineage>
</organism>
<evidence type="ECO:0000256" key="2">
    <source>
        <dbReference type="SAM" id="Phobius"/>
    </source>
</evidence>
<evidence type="ECO:0000313" key="4">
    <source>
        <dbReference type="Proteomes" id="UP000308365"/>
    </source>
</evidence>
<name>A0A4U1FTY6_MONMO</name>
<dbReference type="Proteomes" id="UP000308365">
    <property type="component" value="Unassembled WGS sequence"/>
</dbReference>
<evidence type="ECO:0008006" key="5">
    <source>
        <dbReference type="Google" id="ProtNLM"/>
    </source>
</evidence>
<keyword evidence="2" id="KW-0812">Transmembrane</keyword>
<evidence type="ECO:0000256" key="1">
    <source>
        <dbReference type="SAM" id="MobiDB-lite"/>
    </source>
</evidence>
<accession>A0A4U1FTY6</accession>
<dbReference type="EMBL" id="RWIC01000002">
    <property type="protein sequence ID" value="TKC53733.1"/>
    <property type="molecule type" value="Genomic_DNA"/>
</dbReference>
<feature type="transmembrane region" description="Helical" evidence="2">
    <location>
        <begin position="35"/>
        <end position="56"/>
    </location>
</feature>
<proteinExistence type="predicted"/>
<feature type="compositionally biased region" description="Pro residues" evidence="1">
    <location>
        <begin position="238"/>
        <end position="249"/>
    </location>
</feature>
<evidence type="ECO:0000313" key="3">
    <source>
        <dbReference type="EMBL" id="TKC53733.1"/>
    </source>
</evidence>
<feature type="transmembrane region" description="Helical" evidence="2">
    <location>
        <begin position="129"/>
        <end position="151"/>
    </location>
</feature>
<reference evidence="4" key="1">
    <citation type="journal article" date="2019" name="IScience">
        <title>Narwhal Genome Reveals Long-Term Low Genetic Diversity despite Current Large Abundance Size.</title>
        <authorList>
            <person name="Westbury M.V."/>
            <person name="Petersen B."/>
            <person name="Garde E."/>
            <person name="Heide-Jorgensen M.P."/>
            <person name="Lorenzen E.D."/>
        </authorList>
    </citation>
    <scope>NUCLEOTIDE SEQUENCE [LARGE SCALE GENOMIC DNA]</scope>
</reference>
<keyword evidence="2" id="KW-0472">Membrane</keyword>
<comment type="caution">
    <text evidence="3">The sequence shown here is derived from an EMBL/GenBank/DDBJ whole genome shotgun (WGS) entry which is preliminary data.</text>
</comment>
<gene>
    <name evidence="3" type="ORF">EI555_018478</name>
</gene>
<protein>
    <recommendedName>
        <fullName evidence="5">MARVEL domain-containing protein</fullName>
    </recommendedName>
</protein>
<dbReference type="AlphaFoldDB" id="A0A4U1FTY6"/>
<feature type="compositionally biased region" description="Basic and acidic residues" evidence="1">
    <location>
        <begin position="223"/>
        <end position="233"/>
    </location>
</feature>
<feature type="compositionally biased region" description="Polar residues" evidence="1">
    <location>
        <begin position="211"/>
        <end position="222"/>
    </location>
</feature>